<sequence>METECGADGIVITVRFMEPATGAIFIKDHFATCRSEFANTLNATMKIALSSLQHDNPPCPGYETVCSMLIFTLNKFFRN</sequence>
<dbReference type="EMBL" id="UYRT01108877">
    <property type="protein sequence ID" value="VDN45158.1"/>
    <property type="molecule type" value="Genomic_DNA"/>
</dbReference>
<proteinExistence type="predicted"/>
<dbReference type="OrthoDB" id="5775605at2759"/>
<gene>
    <name evidence="1" type="ORF">GPUH_LOCUS26145</name>
</gene>
<evidence type="ECO:0000313" key="1">
    <source>
        <dbReference type="EMBL" id="VDN45158.1"/>
    </source>
</evidence>
<evidence type="ECO:0000313" key="2">
    <source>
        <dbReference type="Proteomes" id="UP000271098"/>
    </source>
</evidence>
<organism evidence="1 2">
    <name type="scientific">Gongylonema pulchrum</name>
    <dbReference type="NCBI Taxonomy" id="637853"/>
    <lineage>
        <taxon>Eukaryota</taxon>
        <taxon>Metazoa</taxon>
        <taxon>Ecdysozoa</taxon>
        <taxon>Nematoda</taxon>
        <taxon>Chromadorea</taxon>
        <taxon>Rhabditida</taxon>
        <taxon>Spirurina</taxon>
        <taxon>Spiruromorpha</taxon>
        <taxon>Spiruroidea</taxon>
        <taxon>Gongylonematidae</taxon>
        <taxon>Gongylonema</taxon>
    </lineage>
</organism>
<accession>A0A3P7P894</accession>
<protein>
    <submittedName>
        <fullName evidence="1">Uncharacterized protein</fullName>
    </submittedName>
</protein>
<reference evidence="1 2" key="1">
    <citation type="submission" date="2018-11" db="EMBL/GenBank/DDBJ databases">
        <authorList>
            <consortium name="Pathogen Informatics"/>
        </authorList>
    </citation>
    <scope>NUCLEOTIDE SEQUENCE [LARGE SCALE GENOMIC DNA]</scope>
</reference>
<dbReference type="Proteomes" id="UP000271098">
    <property type="component" value="Unassembled WGS sequence"/>
</dbReference>
<dbReference type="AlphaFoldDB" id="A0A3P7P894"/>
<name>A0A3P7P894_9BILA</name>
<keyword evidence="2" id="KW-1185">Reference proteome</keyword>